<evidence type="ECO:0000256" key="6">
    <source>
        <dbReference type="ARBA" id="ARBA00022840"/>
    </source>
</evidence>
<dbReference type="GO" id="GO:0005524">
    <property type="term" value="F:ATP binding"/>
    <property type="evidence" value="ECO:0007669"/>
    <property type="project" value="UniProtKB-UniRule"/>
</dbReference>
<dbReference type="Pfam" id="PF02669">
    <property type="entry name" value="KdpC"/>
    <property type="match status" value="1"/>
</dbReference>
<evidence type="ECO:0000313" key="12">
    <source>
        <dbReference type="EMBL" id="CCH68275.1"/>
    </source>
</evidence>
<dbReference type="PIRSF" id="PIRSF001296">
    <property type="entry name" value="K_ATPase_KdpC"/>
    <property type="match status" value="1"/>
</dbReference>
<gene>
    <name evidence="11" type="primary">kdpC</name>
    <name evidence="12" type="ORF">RINTHH_21200</name>
</gene>
<dbReference type="PANTHER" id="PTHR30042:SF2">
    <property type="entry name" value="POTASSIUM-TRANSPORTING ATPASE KDPC SUBUNIT"/>
    <property type="match status" value="1"/>
</dbReference>
<evidence type="ECO:0000256" key="7">
    <source>
        <dbReference type="ARBA" id="ARBA00022958"/>
    </source>
</evidence>
<evidence type="ECO:0000256" key="4">
    <source>
        <dbReference type="ARBA" id="ARBA00022692"/>
    </source>
</evidence>
<keyword evidence="6 11" id="KW-0067">ATP-binding</keyword>
<feature type="transmembrane region" description="Helical" evidence="11">
    <location>
        <begin position="12"/>
        <end position="32"/>
    </location>
</feature>
<dbReference type="GO" id="GO:0016787">
    <property type="term" value="F:hydrolase activity"/>
    <property type="evidence" value="ECO:0007669"/>
    <property type="project" value="UniProtKB-KW"/>
</dbReference>
<evidence type="ECO:0000256" key="9">
    <source>
        <dbReference type="ARBA" id="ARBA00023065"/>
    </source>
</evidence>
<dbReference type="HAMAP" id="MF_00276">
    <property type="entry name" value="KdpC"/>
    <property type="match status" value="1"/>
</dbReference>
<keyword evidence="5 11" id="KW-0547">Nucleotide-binding</keyword>
<dbReference type="NCBIfam" id="TIGR00681">
    <property type="entry name" value="kdpC"/>
    <property type="match status" value="1"/>
</dbReference>
<keyword evidence="4 11" id="KW-0812">Transmembrane</keyword>
<dbReference type="EMBL" id="CAIY01000085">
    <property type="protein sequence ID" value="CCH68275.1"/>
    <property type="molecule type" value="Genomic_DNA"/>
</dbReference>
<evidence type="ECO:0000256" key="8">
    <source>
        <dbReference type="ARBA" id="ARBA00022989"/>
    </source>
</evidence>
<evidence type="ECO:0000256" key="2">
    <source>
        <dbReference type="ARBA" id="ARBA00022475"/>
    </source>
</evidence>
<dbReference type="RefSeq" id="WP_008235792.1">
    <property type="nucleotide sequence ID" value="NZ_CAIY01000085.1"/>
</dbReference>
<keyword evidence="2 11" id="KW-1003">Cell membrane</keyword>
<dbReference type="OrthoDB" id="9809491at2"/>
<comment type="subcellular location">
    <subcellularLocation>
        <location evidence="11">Cell membrane</location>
        <topology evidence="11">Single-pass membrane protein</topology>
    </subcellularLocation>
</comment>
<reference evidence="12 13" key="1">
    <citation type="submission" date="2012-05" db="EMBL/GenBank/DDBJ databases">
        <authorList>
            <person name="Hilton J."/>
        </authorList>
    </citation>
    <scope>NUCLEOTIDE SEQUENCE [LARGE SCALE GENOMIC DNA]</scope>
    <source>
        <strain evidence="12 13">HH01</strain>
    </source>
</reference>
<dbReference type="InterPro" id="IPR003820">
    <property type="entry name" value="KdpC"/>
</dbReference>
<keyword evidence="3 11" id="KW-0633">Potassium transport</keyword>
<organism evidence="12 13">
    <name type="scientific">Richelia intracellularis HH01</name>
    <dbReference type="NCBI Taxonomy" id="1165094"/>
    <lineage>
        <taxon>Bacteria</taxon>
        <taxon>Bacillati</taxon>
        <taxon>Cyanobacteriota</taxon>
        <taxon>Cyanophyceae</taxon>
        <taxon>Nostocales</taxon>
        <taxon>Nostocaceae</taxon>
        <taxon>Richelia</taxon>
    </lineage>
</organism>
<keyword evidence="9 11" id="KW-0406">Ion transport</keyword>
<keyword evidence="13" id="KW-1185">Reference proteome</keyword>
<protein>
    <recommendedName>
        <fullName evidence="11">Potassium-transporting ATPase KdpC subunit</fullName>
    </recommendedName>
    <alternativeName>
        <fullName evidence="11">ATP phosphohydrolase [potassium-transporting] C chain</fullName>
    </alternativeName>
    <alternativeName>
        <fullName evidence="11">Potassium-binding and translocating subunit C</fullName>
    </alternativeName>
    <alternativeName>
        <fullName evidence="11">Potassium-translocating ATPase C chain</fullName>
    </alternativeName>
</protein>
<evidence type="ECO:0000256" key="10">
    <source>
        <dbReference type="ARBA" id="ARBA00023136"/>
    </source>
</evidence>
<dbReference type="PANTHER" id="PTHR30042">
    <property type="entry name" value="POTASSIUM-TRANSPORTING ATPASE C CHAIN"/>
    <property type="match status" value="1"/>
</dbReference>
<keyword evidence="8 11" id="KW-1133">Transmembrane helix</keyword>
<comment type="similarity">
    <text evidence="11">Belongs to the KdpC family.</text>
</comment>
<evidence type="ECO:0000313" key="13">
    <source>
        <dbReference type="Proteomes" id="UP000053051"/>
    </source>
</evidence>
<comment type="function">
    <text evidence="11">Part of the high-affinity ATP-driven potassium transport (or Kdp) system, which catalyzes the hydrolysis of ATP coupled with the electrogenic transport of potassium into the cytoplasm. This subunit acts as a catalytic chaperone that increases the ATP-binding affinity of the ATP-hydrolyzing subunit KdpB by the formation of a transient KdpB/KdpC/ATP ternary complex.</text>
</comment>
<dbReference type="GO" id="GO:0005886">
    <property type="term" value="C:plasma membrane"/>
    <property type="evidence" value="ECO:0007669"/>
    <property type="project" value="UniProtKB-SubCell"/>
</dbReference>
<evidence type="ECO:0000256" key="5">
    <source>
        <dbReference type="ARBA" id="ARBA00022741"/>
    </source>
</evidence>
<dbReference type="GO" id="GO:0008556">
    <property type="term" value="F:P-type potassium transmembrane transporter activity"/>
    <property type="evidence" value="ECO:0007669"/>
    <property type="project" value="InterPro"/>
</dbReference>
<accession>M1X3B3</accession>
<comment type="caution">
    <text evidence="12">The sequence shown here is derived from an EMBL/GenBank/DDBJ whole genome shotgun (WGS) entry which is preliminary data.</text>
</comment>
<dbReference type="AlphaFoldDB" id="M1X3B3"/>
<evidence type="ECO:0000256" key="1">
    <source>
        <dbReference type="ARBA" id="ARBA00022448"/>
    </source>
</evidence>
<evidence type="ECO:0000256" key="11">
    <source>
        <dbReference type="HAMAP-Rule" id="MF_00276"/>
    </source>
</evidence>
<name>M1X3B3_9NOST</name>
<keyword evidence="1 11" id="KW-0813">Transport</keyword>
<dbReference type="STRING" id="1165094.RINTHH_21200"/>
<keyword evidence="10 11" id="KW-0472">Membrane</keyword>
<keyword evidence="12" id="KW-0378">Hydrolase</keyword>
<dbReference type="Proteomes" id="UP000053051">
    <property type="component" value="Unassembled WGS sequence"/>
</dbReference>
<proteinExistence type="inferred from homology"/>
<sequence length="200" mass="22378">MIYIRETSRIIRIVLILWLLLAIIYPFAIFGIGQTVFNFQANGSIRTSNFNGKPIGSVLIGQQFITDKYFHSRPSVINYAQGNAGEPRGISGGSNLSPGDNKLIQRIKEELELLQEEDTAILPELIYASGSGLDPHISLNAAIKQLPRVASSRNIRPDEIFVLLQKYTDKKFLGIFGEPGINILRLNYALDVQDFSRQQN</sequence>
<comment type="subunit">
    <text evidence="11">The system is composed of three essential subunits: KdpA, KdpB and KdpC.</text>
</comment>
<reference evidence="13" key="2">
    <citation type="submission" date="2016-01" db="EMBL/GenBank/DDBJ databases">
        <title>Diatom-associated endosymboitic cyanobacterium lacks core nitrogen metabolism enzymes.</title>
        <authorList>
            <person name="Hilton J.A."/>
            <person name="Foster R.A."/>
            <person name="Tripp H.J."/>
            <person name="Carter B.J."/>
            <person name="Zehr J.P."/>
            <person name="Villareal T.A."/>
        </authorList>
    </citation>
    <scope>NUCLEOTIDE SEQUENCE [LARGE SCALE GENOMIC DNA]</scope>
    <source>
        <strain evidence="13">HH01</strain>
    </source>
</reference>
<keyword evidence="7 11" id="KW-0630">Potassium</keyword>
<evidence type="ECO:0000256" key="3">
    <source>
        <dbReference type="ARBA" id="ARBA00022538"/>
    </source>
</evidence>